<dbReference type="InterPro" id="IPR009097">
    <property type="entry name" value="Cyclic_Pdiesterase"/>
</dbReference>
<proteinExistence type="inferred from homology"/>
<dbReference type="EMBL" id="JBHTMP010000002">
    <property type="protein sequence ID" value="MFD1319879.1"/>
    <property type="molecule type" value="Genomic_DNA"/>
</dbReference>
<reference evidence="4" key="1">
    <citation type="journal article" date="2019" name="Int. J. Syst. Evol. Microbiol.">
        <title>The Global Catalogue of Microorganisms (GCM) 10K type strain sequencing project: providing services to taxonomists for standard genome sequencing and annotation.</title>
        <authorList>
            <consortium name="The Broad Institute Genomics Platform"/>
            <consortium name="The Broad Institute Genome Sequencing Center for Infectious Disease"/>
            <person name="Wu L."/>
            <person name="Ma J."/>
        </authorList>
    </citation>
    <scope>NUCLEOTIDE SEQUENCE [LARGE SCALE GENOMIC DNA]</scope>
    <source>
        <strain evidence="4">JCM 31037</strain>
    </source>
</reference>
<organism evidence="3 4">
    <name type="scientific">Micromonospora sonneratiae</name>
    <dbReference type="NCBI Taxonomy" id="1184706"/>
    <lineage>
        <taxon>Bacteria</taxon>
        <taxon>Bacillati</taxon>
        <taxon>Actinomycetota</taxon>
        <taxon>Actinomycetes</taxon>
        <taxon>Micromonosporales</taxon>
        <taxon>Micromonosporaceae</taxon>
        <taxon>Micromonospora</taxon>
    </lineage>
</organism>
<keyword evidence="3" id="KW-0436">Ligase</keyword>
<comment type="function">
    <text evidence="2">Hydrolyzes RNA 2',3'-cyclic phosphodiester to an RNA 2'-phosphomonoester.</text>
</comment>
<dbReference type="SUPFAM" id="SSF55144">
    <property type="entry name" value="LigT-like"/>
    <property type="match status" value="1"/>
</dbReference>
<dbReference type="Proteomes" id="UP001597260">
    <property type="component" value="Unassembled WGS sequence"/>
</dbReference>
<dbReference type="Gene3D" id="3.90.1140.10">
    <property type="entry name" value="Cyclic phosphodiesterase"/>
    <property type="match status" value="1"/>
</dbReference>
<feature type="short sequence motif" description="HXTX 1" evidence="2">
    <location>
        <begin position="45"/>
        <end position="48"/>
    </location>
</feature>
<evidence type="ECO:0000256" key="1">
    <source>
        <dbReference type="ARBA" id="ARBA00022801"/>
    </source>
</evidence>
<name>A0ABW3Y6M1_9ACTN</name>
<dbReference type="InterPro" id="IPR004175">
    <property type="entry name" value="RNA_CPDase"/>
</dbReference>
<evidence type="ECO:0000313" key="3">
    <source>
        <dbReference type="EMBL" id="MFD1319879.1"/>
    </source>
</evidence>
<dbReference type="EC" id="3.1.4.58" evidence="2"/>
<dbReference type="HAMAP" id="MF_01940">
    <property type="entry name" value="RNA_CPDase"/>
    <property type="match status" value="1"/>
</dbReference>
<comment type="caution">
    <text evidence="3">The sequence shown here is derived from an EMBL/GenBank/DDBJ whole genome shotgun (WGS) entry which is preliminary data.</text>
</comment>
<comment type="catalytic activity">
    <reaction evidence="2">
        <text>a 3'-end 2',3'-cyclophospho-ribonucleotide-RNA + H2O = a 3'-end 2'-phospho-ribonucleotide-RNA + H(+)</text>
        <dbReference type="Rhea" id="RHEA:11828"/>
        <dbReference type="Rhea" id="RHEA-COMP:10464"/>
        <dbReference type="Rhea" id="RHEA-COMP:17353"/>
        <dbReference type="ChEBI" id="CHEBI:15377"/>
        <dbReference type="ChEBI" id="CHEBI:15378"/>
        <dbReference type="ChEBI" id="CHEBI:83064"/>
        <dbReference type="ChEBI" id="CHEBI:173113"/>
        <dbReference type="EC" id="3.1.4.58"/>
    </reaction>
</comment>
<dbReference type="PANTHER" id="PTHR35561:SF1">
    <property type="entry name" value="RNA 2',3'-CYCLIC PHOSPHODIESTERASE"/>
    <property type="match status" value="1"/>
</dbReference>
<evidence type="ECO:0000313" key="4">
    <source>
        <dbReference type="Proteomes" id="UP001597260"/>
    </source>
</evidence>
<dbReference type="RefSeq" id="WP_377566304.1">
    <property type="nucleotide sequence ID" value="NZ_JBHTMP010000002.1"/>
</dbReference>
<keyword evidence="1 2" id="KW-0378">Hydrolase</keyword>
<dbReference type="Pfam" id="PF13563">
    <property type="entry name" value="2_5_RNA_ligase2"/>
    <property type="match status" value="1"/>
</dbReference>
<evidence type="ECO:0000256" key="2">
    <source>
        <dbReference type="HAMAP-Rule" id="MF_01940"/>
    </source>
</evidence>
<feature type="active site" description="Proton acceptor" evidence="2">
    <location>
        <position position="151"/>
    </location>
</feature>
<comment type="similarity">
    <text evidence="2">Belongs to the 2H phosphoesterase superfamily. ThpR family.</text>
</comment>
<gene>
    <name evidence="3" type="ORF">ACFQ4H_02115</name>
</gene>
<feature type="active site" description="Proton donor" evidence="2">
    <location>
        <position position="45"/>
    </location>
</feature>
<feature type="short sequence motif" description="HXTX 2" evidence="2">
    <location>
        <begin position="151"/>
        <end position="154"/>
    </location>
</feature>
<accession>A0ABW3Y6M1</accession>
<protein>
    <recommendedName>
        <fullName evidence="2">RNA 2',3'-cyclic phosphodiesterase</fullName>
        <shortName evidence="2">RNA 2',3'-CPDase</shortName>
        <ecNumber evidence="2">3.1.4.58</ecNumber>
    </recommendedName>
</protein>
<sequence length="218" mass="24168">MRLFVALYPPPEALDDILEQAGRLRIGELSASGVNVRLAARETYHVTLAFLGEVDEDRLGDVHDALGRAAERYRRLRARATRGVTGTVAAPVDETPRLRLGGGGRFGRGRFTVLWVGLQGEIAALRTLSTAIRRELKRARVPYDPRPYRPHLTLARPGDRAAREAIDADRDTLNDYLGPSWPLTEMVLVRSHLGPRPLYHHLGVWPLGTDQTPLSSDG</sequence>
<dbReference type="GO" id="GO:0016874">
    <property type="term" value="F:ligase activity"/>
    <property type="evidence" value="ECO:0007669"/>
    <property type="project" value="UniProtKB-KW"/>
</dbReference>
<keyword evidence="4" id="KW-1185">Reference proteome</keyword>
<dbReference type="PANTHER" id="PTHR35561">
    <property type="entry name" value="RNA 2',3'-CYCLIC PHOSPHODIESTERASE"/>
    <property type="match status" value="1"/>
</dbReference>